<dbReference type="InterPro" id="IPR036388">
    <property type="entry name" value="WH-like_DNA-bd_sf"/>
</dbReference>
<dbReference type="PANTHER" id="PTHR37296">
    <property type="entry name" value="CONSERVED VIRULENCE FACTOR B"/>
    <property type="match status" value="1"/>
</dbReference>
<dbReference type="PANTHER" id="PTHR37296:SF1">
    <property type="entry name" value="CONSERVED VIRULENCE FACTOR B"/>
    <property type="match status" value="1"/>
</dbReference>
<dbReference type="Gene3D" id="1.10.10.10">
    <property type="entry name" value="Winged helix-like DNA-binding domain superfamily/Winged helix DNA-binding domain"/>
    <property type="match status" value="1"/>
</dbReference>
<evidence type="ECO:0000313" key="3">
    <source>
        <dbReference type="EMBL" id="MDO1448762.1"/>
    </source>
</evidence>
<keyword evidence="4" id="KW-1185">Reference proteome</keyword>
<dbReference type="InterPro" id="IPR014464">
    <property type="entry name" value="CvfB_fam"/>
</dbReference>
<evidence type="ECO:0000256" key="1">
    <source>
        <dbReference type="PIRNR" id="PIRNR012524"/>
    </source>
</evidence>
<comment type="caution">
    <text evidence="3">The sequence shown here is derived from an EMBL/GenBank/DDBJ whole genome shotgun (WGS) entry which is preliminary data.</text>
</comment>
<feature type="domain" description="S1 motif" evidence="2">
    <location>
        <begin position="148"/>
        <end position="210"/>
    </location>
</feature>
<sequence length="283" mass="32266">MKGTQPAVGHYQKLEVIKILDFGLYLAAGTEEILLPVRQIPENTQIGDMLEVFIYRDSEDRLIATTQKPLAVADSFACLRVTDTTSFGVFLDWGLEKDLFMPFSEQNKKLMPGRSYLVWVYVDKKTDRVVCSARLEKYLSTDAPQALTEDQEVDLLVWEFTDLGIKVIINQQYSGVLYHNEVFSPLYVGDQTKGYIKKLREDGKVDVSLRKKGYAEVQDAKSELLTILKKNNGFLPLHDNSSPQEIYEKVYMSKKTFKKAVGGLLKQGLLRITDKGIQYEFPE</sequence>
<name>A0ABT8R9K4_9BACT</name>
<dbReference type="InterPro" id="IPR003029">
    <property type="entry name" value="S1_domain"/>
</dbReference>
<dbReference type="RefSeq" id="WP_302039561.1">
    <property type="nucleotide sequence ID" value="NZ_JAUKPO010000013.1"/>
</dbReference>
<dbReference type="Gene3D" id="2.40.50.140">
    <property type="entry name" value="Nucleic acid-binding proteins"/>
    <property type="match status" value="3"/>
</dbReference>
<organism evidence="3 4">
    <name type="scientific">Rhodocytophaga aerolata</name>
    <dbReference type="NCBI Taxonomy" id="455078"/>
    <lineage>
        <taxon>Bacteria</taxon>
        <taxon>Pseudomonadati</taxon>
        <taxon>Bacteroidota</taxon>
        <taxon>Cytophagia</taxon>
        <taxon>Cytophagales</taxon>
        <taxon>Rhodocytophagaceae</taxon>
        <taxon>Rhodocytophaga</taxon>
    </lineage>
</organism>
<proteinExistence type="inferred from homology"/>
<evidence type="ECO:0000313" key="4">
    <source>
        <dbReference type="Proteomes" id="UP001168528"/>
    </source>
</evidence>
<dbReference type="Proteomes" id="UP001168528">
    <property type="component" value="Unassembled WGS sequence"/>
</dbReference>
<accession>A0ABT8R9K4</accession>
<evidence type="ECO:0000259" key="2">
    <source>
        <dbReference type="SMART" id="SM00316"/>
    </source>
</evidence>
<dbReference type="EMBL" id="JAUKPO010000013">
    <property type="protein sequence ID" value="MDO1448762.1"/>
    <property type="molecule type" value="Genomic_DNA"/>
</dbReference>
<dbReference type="SMART" id="SM00316">
    <property type="entry name" value="S1"/>
    <property type="match status" value="2"/>
</dbReference>
<protein>
    <submittedName>
        <fullName evidence="3">S1-like domain-containing RNA-binding protein</fullName>
    </submittedName>
</protein>
<gene>
    <name evidence="3" type="ORF">Q0590_20970</name>
</gene>
<comment type="similarity">
    <text evidence="1">Belongs to the CvfB family.</text>
</comment>
<dbReference type="InterPro" id="IPR039566">
    <property type="entry name" value="CvfB_S1_st"/>
</dbReference>
<feature type="domain" description="S1 motif" evidence="2">
    <location>
        <begin position="7"/>
        <end position="67"/>
    </location>
</feature>
<dbReference type="Pfam" id="PF13509">
    <property type="entry name" value="S1_2"/>
    <property type="match status" value="2"/>
</dbReference>
<dbReference type="Pfam" id="PF17783">
    <property type="entry name" value="WHD_CvfB"/>
    <property type="match status" value="1"/>
</dbReference>
<dbReference type="InterPro" id="IPR012340">
    <property type="entry name" value="NA-bd_OB-fold"/>
</dbReference>
<dbReference type="PIRSF" id="PIRSF012524">
    <property type="entry name" value="YitL_S1"/>
    <property type="match status" value="1"/>
</dbReference>
<dbReference type="InterPro" id="IPR040764">
    <property type="entry name" value="CvfB_WH"/>
</dbReference>
<reference evidence="3" key="1">
    <citation type="submission" date="2023-07" db="EMBL/GenBank/DDBJ databases">
        <title>The genome sequence of Rhodocytophaga aerolata KACC 12507.</title>
        <authorList>
            <person name="Zhang X."/>
        </authorList>
    </citation>
    <scope>NUCLEOTIDE SEQUENCE</scope>
    <source>
        <strain evidence="3">KACC 12507</strain>
    </source>
</reference>